<gene>
    <name evidence="6" type="ORF">GCM10007940_20830</name>
</gene>
<proteinExistence type="predicted"/>
<dbReference type="SUPFAM" id="SSF46458">
    <property type="entry name" value="Globin-like"/>
    <property type="match status" value="1"/>
</dbReference>
<dbReference type="GO" id="GO:0019825">
    <property type="term" value="F:oxygen binding"/>
    <property type="evidence" value="ECO:0007669"/>
    <property type="project" value="InterPro"/>
</dbReference>
<dbReference type="AlphaFoldDB" id="A0AA37SMJ8"/>
<keyword evidence="4 5" id="KW-0408">Iron</keyword>
<reference evidence="6" key="2">
    <citation type="submission" date="2023-01" db="EMBL/GenBank/DDBJ databases">
        <title>Draft genome sequence of Portibacter lacus strain NBRC 108769.</title>
        <authorList>
            <person name="Sun Q."/>
            <person name="Mori K."/>
        </authorList>
    </citation>
    <scope>NUCLEOTIDE SEQUENCE</scope>
    <source>
        <strain evidence="6">NBRC 108769</strain>
    </source>
</reference>
<feature type="binding site" description="distal binding residue" evidence="5">
    <location>
        <position position="45"/>
    </location>
    <ligand>
        <name>heme</name>
        <dbReference type="ChEBI" id="CHEBI:30413"/>
    </ligand>
    <ligandPart>
        <name>Fe</name>
        <dbReference type="ChEBI" id="CHEBI:18248"/>
    </ligandPart>
</feature>
<dbReference type="GO" id="GO:0020037">
    <property type="term" value="F:heme binding"/>
    <property type="evidence" value="ECO:0007669"/>
    <property type="project" value="InterPro"/>
</dbReference>
<evidence type="ECO:0000256" key="3">
    <source>
        <dbReference type="ARBA" id="ARBA00022723"/>
    </source>
</evidence>
<reference evidence="6" key="1">
    <citation type="journal article" date="2014" name="Int. J. Syst. Evol. Microbiol.">
        <title>Complete genome sequence of Corynebacterium casei LMG S-19264T (=DSM 44701T), isolated from a smear-ripened cheese.</title>
        <authorList>
            <consortium name="US DOE Joint Genome Institute (JGI-PGF)"/>
            <person name="Walter F."/>
            <person name="Albersmeier A."/>
            <person name="Kalinowski J."/>
            <person name="Ruckert C."/>
        </authorList>
    </citation>
    <scope>NUCLEOTIDE SEQUENCE</scope>
    <source>
        <strain evidence="6">NBRC 108769</strain>
    </source>
</reference>
<evidence type="ECO:0000313" key="6">
    <source>
        <dbReference type="EMBL" id="GLR17468.1"/>
    </source>
</evidence>
<sequence length="131" mass="15594">MIEQTDILVLDDVKNLVDTFYGKVRQDDLLSPIFNRVIGDKWDIHLDKMYRFWQTVLLKEHTYLGAPFAPHMKLPVEGKHFDRWQALFYETIDEKFSGEKAKEAKWRASKMAEMFQMKIAHYKKSQTNPLL</sequence>
<dbReference type="InterPro" id="IPR009050">
    <property type="entry name" value="Globin-like_sf"/>
</dbReference>
<dbReference type="CDD" id="cd08916">
    <property type="entry name" value="TrHb3_P"/>
    <property type="match status" value="1"/>
</dbReference>
<dbReference type="GO" id="GO:0046872">
    <property type="term" value="F:metal ion binding"/>
    <property type="evidence" value="ECO:0007669"/>
    <property type="project" value="UniProtKB-KW"/>
</dbReference>
<protein>
    <submittedName>
        <fullName evidence="6">Preprotein translocase subunit TatC</fullName>
    </submittedName>
</protein>
<evidence type="ECO:0000256" key="1">
    <source>
        <dbReference type="ARBA" id="ARBA00022448"/>
    </source>
</evidence>
<evidence type="ECO:0000256" key="5">
    <source>
        <dbReference type="PIRSR" id="PIRSR601486-1"/>
    </source>
</evidence>
<dbReference type="InterPro" id="IPR012292">
    <property type="entry name" value="Globin/Proto"/>
</dbReference>
<dbReference type="InterPro" id="IPR001486">
    <property type="entry name" value="Hemoglobin_trunc"/>
</dbReference>
<keyword evidence="2 5" id="KW-0349">Heme</keyword>
<name>A0AA37SMJ8_9BACT</name>
<keyword evidence="7" id="KW-1185">Reference proteome</keyword>
<comment type="caution">
    <text evidence="6">The sequence shown here is derived from an EMBL/GenBank/DDBJ whole genome shotgun (WGS) entry which is preliminary data.</text>
</comment>
<evidence type="ECO:0000256" key="4">
    <source>
        <dbReference type="ARBA" id="ARBA00023004"/>
    </source>
</evidence>
<evidence type="ECO:0000313" key="7">
    <source>
        <dbReference type="Proteomes" id="UP001156666"/>
    </source>
</evidence>
<keyword evidence="3 5" id="KW-0479">Metal-binding</keyword>
<dbReference type="EMBL" id="BSOH01000012">
    <property type="protein sequence ID" value="GLR17468.1"/>
    <property type="molecule type" value="Genomic_DNA"/>
</dbReference>
<dbReference type="Pfam" id="PF01152">
    <property type="entry name" value="Bac_globin"/>
    <property type="match status" value="1"/>
</dbReference>
<dbReference type="Proteomes" id="UP001156666">
    <property type="component" value="Unassembled WGS sequence"/>
</dbReference>
<organism evidence="6 7">
    <name type="scientific">Portibacter lacus</name>
    <dbReference type="NCBI Taxonomy" id="1099794"/>
    <lineage>
        <taxon>Bacteria</taxon>
        <taxon>Pseudomonadati</taxon>
        <taxon>Bacteroidota</taxon>
        <taxon>Saprospiria</taxon>
        <taxon>Saprospirales</taxon>
        <taxon>Haliscomenobacteraceae</taxon>
        <taxon>Portibacter</taxon>
    </lineage>
</organism>
<dbReference type="RefSeq" id="WP_235295118.1">
    <property type="nucleotide sequence ID" value="NZ_BSOH01000012.1"/>
</dbReference>
<accession>A0AA37SMJ8</accession>
<dbReference type="Gene3D" id="1.10.490.10">
    <property type="entry name" value="Globins"/>
    <property type="match status" value="1"/>
</dbReference>
<evidence type="ECO:0000256" key="2">
    <source>
        <dbReference type="ARBA" id="ARBA00022617"/>
    </source>
</evidence>
<keyword evidence="1" id="KW-0813">Transport</keyword>